<dbReference type="PANTHER" id="PTHR30582">
    <property type="entry name" value="L,D-TRANSPEPTIDASE"/>
    <property type="match status" value="1"/>
</dbReference>
<evidence type="ECO:0000256" key="6">
    <source>
        <dbReference type="ARBA" id="ARBA00022960"/>
    </source>
</evidence>
<dbReference type="EMBL" id="JAJAXM010000023">
    <property type="protein sequence ID" value="MCG9026644.1"/>
    <property type="molecule type" value="Genomic_DNA"/>
</dbReference>
<evidence type="ECO:0000313" key="12">
    <source>
        <dbReference type="EMBL" id="MCG9026644.1"/>
    </source>
</evidence>
<feature type="domain" description="L,D-TPase catalytic" evidence="10">
    <location>
        <begin position="1"/>
        <end position="158"/>
    </location>
</feature>
<dbReference type="RefSeq" id="WP_088861287.1">
    <property type="nucleotide sequence ID" value="NZ_CP022115.1"/>
</dbReference>
<reference evidence="11" key="1">
    <citation type="journal article" date="2017" name="J. Antimicrob. Chemother.">
        <title>Emergence and genomic analysis of MDR Laribacter hongkongensis strain HLGZ1 from Guangzhou, China.</title>
        <authorList>
            <person name="Wu H.K."/>
            <person name="Chen J.H."/>
            <person name="Yang L."/>
            <person name="Li A.R."/>
            <person name="Su D.H."/>
            <person name="Lin Y.P."/>
            <person name="Chen D.Q."/>
        </authorList>
    </citation>
    <scope>NUCLEOTIDE SEQUENCE</scope>
    <source>
        <strain evidence="11">HLGZ1</strain>
    </source>
</reference>
<dbReference type="GO" id="GO:0008360">
    <property type="term" value="P:regulation of cell shape"/>
    <property type="evidence" value="ECO:0007669"/>
    <property type="project" value="UniProtKB-UniRule"/>
</dbReference>
<dbReference type="PANTHER" id="PTHR30582:SF24">
    <property type="entry name" value="L,D-TRANSPEPTIDASE ERFK_SRFK-RELATED"/>
    <property type="match status" value="1"/>
</dbReference>
<keyword evidence="8 9" id="KW-0961">Cell wall biogenesis/degradation</keyword>
<dbReference type="InterPro" id="IPR050979">
    <property type="entry name" value="LD-transpeptidase"/>
</dbReference>
<evidence type="ECO:0000313" key="14">
    <source>
        <dbReference type="Proteomes" id="UP001200247"/>
    </source>
</evidence>
<accession>A0A248LLH9</accession>
<sequence length="162" mass="17789">MLIRIVLADQRLTLFDDHGRPVAAYPVSTAARGAGEQSGSQQTPRGRHVIRAMIGAGAPIGAVFVGRRPTGEICDDALYHAQPGRDWILTRILWLSGCEPGRNRLGPVDTMRRYIYLHGTPDAVDMTRPGSHGCVRMRNRDIAELFDRVAPGTPVEIVEHAE</sequence>
<reference evidence="13" key="2">
    <citation type="submission" date="2017-06" db="EMBL/GenBank/DDBJ databases">
        <title>Whole genome sequence of Laribacter hongkongensis LHGZ1.</title>
        <authorList>
            <person name="Chen D."/>
            <person name="Wu H."/>
            <person name="Chen J."/>
        </authorList>
    </citation>
    <scope>NUCLEOTIDE SEQUENCE [LARGE SCALE GENOMIC DNA]</scope>
    <source>
        <strain evidence="13">LHGZ1</strain>
    </source>
</reference>
<evidence type="ECO:0000256" key="4">
    <source>
        <dbReference type="ARBA" id="ARBA00022679"/>
    </source>
</evidence>
<dbReference type="EMBL" id="CP022115">
    <property type="protein sequence ID" value="ASJ25415.1"/>
    <property type="molecule type" value="Genomic_DNA"/>
</dbReference>
<reference evidence="12 14" key="4">
    <citation type="submission" date="2021-10" db="EMBL/GenBank/DDBJ databases">
        <title>Whole-genome sequencing analysis of Laribacter hongkongensis: virulence gene profiles, carbohydrate-active enzyme prediction, and antimicrobial resistance characterization.</title>
        <authorList>
            <person name="Yuan P."/>
            <person name="Zhan Y."/>
            <person name="Chen D."/>
        </authorList>
    </citation>
    <scope>NUCLEOTIDE SEQUENCE [LARGE SCALE GENOMIC DNA]</scope>
    <source>
        <strain evidence="12 14">W67</strain>
    </source>
</reference>
<evidence type="ECO:0000313" key="13">
    <source>
        <dbReference type="Proteomes" id="UP000197424"/>
    </source>
</evidence>
<dbReference type="InterPro" id="IPR038063">
    <property type="entry name" value="Transpep_catalytic_dom"/>
</dbReference>
<keyword evidence="4" id="KW-0808">Transferase</keyword>
<dbReference type="AlphaFoldDB" id="A0A248LLH9"/>
<dbReference type="GO" id="GO:0016757">
    <property type="term" value="F:glycosyltransferase activity"/>
    <property type="evidence" value="ECO:0007669"/>
    <property type="project" value="UniProtKB-KW"/>
</dbReference>
<evidence type="ECO:0000313" key="11">
    <source>
        <dbReference type="EMBL" id="ASJ25415.1"/>
    </source>
</evidence>
<keyword evidence="3" id="KW-0328">Glycosyltransferase</keyword>
<dbReference type="InterPro" id="IPR005490">
    <property type="entry name" value="LD_TPept_cat_dom"/>
</dbReference>
<evidence type="ECO:0000256" key="9">
    <source>
        <dbReference type="PROSITE-ProRule" id="PRU01373"/>
    </source>
</evidence>
<dbReference type="GO" id="GO:0018104">
    <property type="term" value="P:peptidoglycan-protein cross-linking"/>
    <property type="evidence" value="ECO:0007669"/>
    <property type="project" value="TreeGrafter"/>
</dbReference>
<dbReference type="Proteomes" id="UP000197424">
    <property type="component" value="Chromosome"/>
</dbReference>
<protein>
    <submittedName>
        <fullName evidence="11">ErfK/YbiS/YcfS/YnhG</fullName>
    </submittedName>
    <submittedName>
        <fullName evidence="12">L,D-transpeptidase</fullName>
    </submittedName>
</protein>
<dbReference type="UniPathway" id="UPA00219"/>
<keyword evidence="6 9" id="KW-0133">Cell shape</keyword>
<evidence type="ECO:0000256" key="2">
    <source>
        <dbReference type="ARBA" id="ARBA00005992"/>
    </source>
</evidence>
<name>A0A248LLH9_9NEIS</name>
<evidence type="ECO:0000256" key="3">
    <source>
        <dbReference type="ARBA" id="ARBA00022676"/>
    </source>
</evidence>
<organism evidence="11 13">
    <name type="scientific">Laribacter hongkongensis</name>
    <dbReference type="NCBI Taxonomy" id="168471"/>
    <lineage>
        <taxon>Bacteria</taxon>
        <taxon>Pseudomonadati</taxon>
        <taxon>Pseudomonadota</taxon>
        <taxon>Betaproteobacteria</taxon>
        <taxon>Neisseriales</taxon>
        <taxon>Aquaspirillaceae</taxon>
        <taxon>Laribacter</taxon>
    </lineage>
</organism>
<dbReference type="GO" id="GO:0005576">
    <property type="term" value="C:extracellular region"/>
    <property type="evidence" value="ECO:0007669"/>
    <property type="project" value="TreeGrafter"/>
</dbReference>
<dbReference type="GO" id="GO:0071555">
    <property type="term" value="P:cell wall organization"/>
    <property type="evidence" value="ECO:0007669"/>
    <property type="project" value="UniProtKB-UniRule"/>
</dbReference>
<dbReference type="GO" id="GO:0071972">
    <property type="term" value="F:peptidoglycan L,D-transpeptidase activity"/>
    <property type="evidence" value="ECO:0007669"/>
    <property type="project" value="TreeGrafter"/>
</dbReference>
<evidence type="ECO:0000256" key="8">
    <source>
        <dbReference type="ARBA" id="ARBA00023316"/>
    </source>
</evidence>
<reference evidence="11" key="3">
    <citation type="submission" date="2017-06" db="EMBL/GenBank/DDBJ databases">
        <authorList>
            <person name="Kim H.J."/>
            <person name="Triplett B.A."/>
        </authorList>
    </citation>
    <scope>NUCLEOTIDE SEQUENCE</scope>
    <source>
        <strain evidence="11">HLGZ1</strain>
    </source>
</reference>
<keyword evidence="7 9" id="KW-0573">Peptidoglycan synthesis</keyword>
<dbReference type="SUPFAM" id="SSF141523">
    <property type="entry name" value="L,D-transpeptidase catalytic domain-like"/>
    <property type="match status" value="1"/>
</dbReference>
<evidence type="ECO:0000256" key="5">
    <source>
        <dbReference type="ARBA" id="ARBA00022801"/>
    </source>
</evidence>
<dbReference type="Proteomes" id="UP001200247">
    <property type="component" value="Unassembled WGS sequence"/>
</dbReference>
<dbReference type="PROSITE" id="PS52029">
    <property type="entry name" value="LD_TPASE"/>
    <property type="match status" value="1"/>
</dbReference>
<comment type="similarity">
    <text evidence="2">Belongs to the YkuD family.</text>
</comment>
<proteinExistence type="inferred from homology"/>
<dbReference type="Gene3D" id="2.40.440.10">
    <property type="entry name" value="L,D-transpeptidase catalytic domain-like"/>
    <property type="match status" value="1"/>
</dbReference>
<evidence type="ECO:0000256" key="7">
    <source>
        <dbReference type="ARBA" id="ARBA00022984"/>
    </source>
</evidence>
<dbReference type="CDD" id="cd16913">
    <property type="entry name" value="YkuD_like"/>
    <property type="match status" value="1"/>
</dbReference>
<feature type="active site" description="Proton donor/acceptor" evidence="9">
    <location>
        <position position="118"/>
    </location>
</feature>
<feature type="active site" description="Nucleophile" evidence="9">
    <location>
        <position position="134"/>
    </location>
</feature>
<evidence type="ECO:0000259" key="10">
    <source>
        <dbReference type="PROSITE" id="PS52029"/>
    </source>
</evidence>
<keyword evidence="5" id="KW-0378">Hydrolase</keyword>
<dbReference type="Pfam" id="PF03734">
    <property type="entry name" value="YkuD"/>
    <property type="match status" value="1"/>
</dbReference>
<evidence type="ECO:0000256" key="1">
    <source>
        <dbReference type="ARBA" id="ARBA00004752"/>
    </source>
</evidence>
<dbReference type="OrthoDB" id="9787225at2"/>
<comment type="pathway">
    <text evidence="1 9">Cell wall biogenesis; peptidoglycan biosynthesis.</text>
</comment>
<gene>
    <name evidence="12" type="ORF">LH440_12185</name>
    <name evidence="11" type="ORF">LHGZ1_2584</name>
</gene>